<reference evidence="3 4" key="1">
    <citation type="journal article" date="2020" name="G3 (Bethesda)">
        <title>Improved Reference Genome for Cyclotella cryptica CCMP332, a Model for Cell Wall Morphogenesis, Salinity Adaptation, and Lipid Production in Diatoms (Bacillariophyta).</title>
        <authorList>
            <person name="Roberts W.R."/>
            <person name="Downey K.M."/>
            <person name="Ruck E.C."/>
            <person name="Traller J.C."/>
            <person name="Alverson A.J."/>
        </authorList>
    </citation>
    <scope>NUCLEOTIDE SEQUENCE [LARGE SCALE GENOMIC DNA]</scope>
    <source>
        <strain evidence="3 4">CCMP332</strain>
    </source>
</reference>
<accession>A0ABD3NVY5</accession>
<dbReference type="Proteomes" id="UP001516023">
    <property type="component" value="Unassembled WGS sequence"/>
</dbReference>
<evidence type="ECO:0000313" key="3">
    <source>
        <dbReference type="EMBL" id="KAL3779561.1"/>
    </source>
</evidence>
<dbReference type="AlphaFoldDB" id="A0ABD3NVY5"/>
<feature type="region of interest" description="Disordered" evidence="1">
    <location>
        <begin position="659"/>
        <end position="678"/>
    </location>
</feature>
<feature type="non-terminal residue" evidence="3">
    <location>
        <position position="1"/>
    </location>
</feature>
<name>A0ABD3NVY5_9STRA</name>
<feature type="region of interest" description="Disordered" evidence="1">
    <location>
        <begin position="489"/>
        <end position="531"/>
    </location>
</feature>
<sequence length="1186" mass="129388">ITVLRFLGNEVPIAFGQDSACQRGSREGETRIITRSPPSAGLIWLVEQCTTDAMTTDQAQGNRTPNGASDLLDDGANDVSTDQAASSSPLEAAPAPTATDGANQDAFAENNEDSTQEQAESAGQETKLSIAAVSAIVDSVVKHKQSHNDDISAIVHREIDRYYDQEQGNDENMALVPHAESSGKSSSFLLDGIHGEGGAVEEGQRAPYQDGGYGEQPPMSFLNGETTKTHPANGHYKPEKKQGVTFHTQDDHDEQEEYDNIVVELGVTPESHPQYFQRKRYKLPIRILHNQYCQVCIIVMGLVILSLSIAALVTKGFETVKKREAQLHPSWQVQSASDGGTNGSKEKMDWWLDNGGNGLSEKEFESLAYSMEDSYLPIWFDRKSGWEGQTYQEAVEFCSNHDEFMPCPYEVYCPGKTGKLIEGTMGDGISWAPIRDEMNGWVQVGAGGKECDVYLESDENQTHPYKVGVVGKANEEMTRHIMCCLQTPLSDDTSNDSSSEVDDTKQDGDVAPFSPNLDLPESPPDDNSHLNAADVDKWYLQQIMKKYNPRWYDRESKWNGTTYQDAVSFCYSANKKVPCPYSVYCPKGPTGNVIFNLAFDEGESWAATGDRINQFVQVGKEDQCNRVTAENPSGYDENNGGIDVMSHLMCCDDVSAGGEVTQTTTDNQSQPNSASGTTQQYTLTELEHAIKNRYIPFWFGFKDGWNGSTYDEAVKFCASVDPGRGENFHLCPLAAYCPNGPEYEKPLFLQKEAFEGEQWSPTSFAENAWIQVGQLSEEDPRTCTTYLENYHQPPDWGLDGSEPGIKQHILCCKGGSPTGLDSESDNVVSTQSDPTTESSTAATSTGYIQTPSLDSSDVSAQGSIQGMPQSIASSAGTQNLHMGSGNSSPHGGTTTHEAAIVVHLRPVWYDHSQGWNGGSHSDAESFCNTQGGENPMTLCPYDAYCPKGPSSLALGGLEMSFATEEQYAPYHGGDDHWVLIGRFNNARTTTCLDYHQLFGETPPWGSDDSNKELKQHLLCCATSETLQGSSVPVSLQSTASSTIEATATPSSEGDHPKTDAAAGIWYGISDGWKGGSHTDAIIFCNSQADDDGVPMELCPYDAYCPNGPSKPTAPGNTYLGINEEREQWSPTLSKGNHWVLVGSRGGNDSTTCLDTWQLDGDDNPSWGLDGSNNDRKHHLMCCPLTR</sequence>
<feature type="compositionally biased region" description="Low complexity" evidence="1">
    <location>
        <begin position="835"/>
        <end position="845"/>
    </location>
</feature>
<dbReference type="EMBL" id="JABMIG020000385">
    <property type="protein sequence ID" value="KAL3779561.1"/>
    <property type="molecule type" value="Genomic_DNA"/>
</dbReference>
<feature type="compositionally biased region" description="Polar residues" evidence="1">
    <location>
        <begin position="55"/>
        <end position="67"/>
    </location>
</feature>
<organism evidence="3 4">
    <name type="scientific">Cyclotella cryptica</name>
    <dbReference type="NCBI Taxonomy" id="29204"/>
    <lineage>
        <taxon>Eukaryota</taxon>
        <taxon>Sar</taxon>
        <taxon>Stramenopiles</taxon>
        <taxon>Ochrophyta</taxon>
        <taxon>Bacillariophyta</taxon>
        <taxon>Coscinodiscophyceae</taxon>
        <taxon>Thalassiosirophycidae</taxon>
        <taxon>Stephanodiscales</taxon>
        <taxon>Stephanodiscaceae</taxon>
        <taxon>Cyclotella</taxon>
    </lineage>
</organism>
<proteinExistence type="predicted"/>
<feature type="domain" description="DUF7495" evidence="2">
    <location>
        <begin position="379"/>
        <end position="485"/>
    </location>
</feature>
<feature type="domain" description="DUF7495" evidence="2">
    <location>
        <begin position="907"/>
        <end position="1021"/>
    </location>
</feature>
<feature type="domain" description="DUF7495" evidence="2">
    <location>
        <begin position="698"/>
        <end position="813"/>
    </location>
</feature>
<feature type="compositionally biased region" description="Low complexity" evidence="1">
    <location>
        <begin position="84"/>
        <end position="98"/>
    </location>
</feature>
<feature type="compositionally biased region" description="Polar residues" evidence="1">
    <location>
        <begin position="489"/>
        <end position="498"/>
    </location>
</feature>
<feature type="domain" description="DUF7495" evidence="2">
    <location>
        <begin position="551"/>
        <end position="653"/>
    </location>
</feature>
<feature type="region of interest" description="Disordered" evidence="1">
    <location>
        <begin position="55"/>
        <end position="125"/>
    </location>
</feature>
<gene>
    <name evidence="3" type="ORF">HJC23_009613</name>
</gene>
<feature type="region of interest" description="Disordered" evidence="1">
    <location>
        <begin position="816"/>
        <end position="864"/>
    </location>
</feature>
<dbReference type="Pfam" id="PF24325">
    <property type="entry name" value="DUF7495"/>
    <property type="match status" value="5"/>
</dbReference>
<keyword evidence="4" id="KW-1185">Reference proteome</keyword>
<dbReference type="InterPro" id="IPR055918">
    <property type="entry name" value="DUF7495"/>
</dbReference>
<feature type="compositionally biased region" description="Polar residues" evidence="1">
    <location>
        <begin position="846"/>
        <end position="864"/>
    </location>
</feature>
<evidence type="ECO:0000313" key="4">
    <source>
        <dbReference type="Proteomes" id="UP001516023"/>
    </source>
</evidence>
<evidence type="ECO:0000256" key="1">
    <source>
        <dbReference type="SAM" id="MobiDB-lite"/>
    </source>
</evidence>
<feature type="compositionally biased region" description="Polar residues" evidence="1">
    <location>
        <begin position="819"/>
        <end position="834"/>
    </location>
</feature>
<protein>
    <recommendedName>
        <fullName evidence="2">DUF7495 domain-containing protein</fullName>
    </recommendedName>
</protein>
<feature type="domain" description="DUF7495" evidence="2">
    <location>
        <begin position="1065"/>
        <end position="1182"/>
    </location>
</feature>
<comment type="caution">
    <text evidence="3">The sequence shown here is derived from an EMBL/GenBank/DDBJ whole genome shotgun (WGS) entry which is preliminary data.</text>
</comment>
<feature type="compositionally biased region" description="Polar residues" evidence="1">
    <location>
        <begin position="116"/>
        <end position="125"/>
    </location>
</feature>
<evidence type="ECO:0000259" key="2">
    <source>
        <dbReference type="Pfam" id="PF24325"/>
    </source>
</evidence>
<feature type="compositionally biased region" description="Polar residues" evidence="1">
    <location>
        <begin position="660"/>
        <end position="678"/>
    </location>
</feature>